<accession>A0A9Q1FS77</accession>
<dbReference type="EMBL" id="JAINUF010000004">
    <property type="protein sequence ID" value="KAJ8365009.1"/>
    <property type="molecule type" value="Genomic_DNA"/>
</dbReference>
<name>A0A9Q1FS77_SYNKA</name>
<protein>
    <submittedName>
        <fullName evidence="1">Uncharacterized protein</fullName>
    </submittedName>
</protein>
<reference evidence="1" key="1">
    <citation type="journal article" date="2023" name="Science">
        <title>Genome structures resolve the early diversification of teleost fishes.</title>
        <authorList>
            <person name="Parey E."/>
            <person name="Louis A."/>
            <person name="Montfort J."/>
            <person name="Bouchez O."/>
            <person name="Roques C."/>
            <person name="Iampietro C."/>
            <person name="Lluch J."/>
            <person name="Castinel A."/>
            <person name="Donnadieu C."/>
            <person name="Desvignes T."/>
            <person name="Floi Bucao C."/>
            <person name="Jouanno E."/>
            <person name="Wen M."/>
            <person name="Mejri S."/>
            <person name="Dirks R."/>
            <person name="Jansen H."/>
            <person name="Henkel C."/>
            <person name="Chen W.J."/>
            <person name="Zahm M."/>
            <person name="Cabau C."/>
            <person name="Klopp C."/>
            <person name="Thompson A.W."/>
            <person name="Robinson-Rechavi M."/>
            <person name="Braasch I."/>
            <person name="Lecointre G."/>
            <person name="Bobe J."/>
            <person name="Postlethwait J.H."/>
            <person name="Berthelot C."/>
            <person name="Roest Crollius H."/>
            <person name="Guiguen Y."/>
        </authorList>
    </citation>
    <scope>NUCLEOTIDE SEQUENCE</scope>
    <source>
        <strain evidence="1">WJC10195</strain>
    </source>
</reference>
<organism evidence="1 2">
    <name type="scientific">Synaphobranchus kaupii</name>
    <name type="common">Kaup's arrowtooth eel</name>
    <dbReference type="NCBI Taxonomy" id="118154"/>
    <lineage>
        <taxon>Eukaryota</taxon>
        <taxon>Metazoa</taxon>
        <taxon>Chordata</taxon>
        <taxon>Craniata</taxon>
        <taxon>Vertebrata</taxon>
        <taxon>Euteleostomi</taxon>
        <taxon>Actinopterygii</taxon>
        <taxon>Neopterygii</taxon>
        <taxon>Teleostei</taxon>
        <taxon>Anguilliformes</taxon>
        <taxon>Synaphobranchidae</taxon>
        <taxon>Synaphobranchus</taxon>
    </lineage>
</organism>
<evidence type="ECO:0000313" key="1">
    <source>
        <dbReference type="EMBL" id="KAJ8365009.1"/>
    </source>
</evidence>
<sequence length="67" mass="7414">MPPKTTAARQRYTKKWEAEPELKACCTPGLSLQIKSSMMLTTPSRPSIICAMDLWNTSDADDTPKGL</sequence>
<keyword evidence="2" id="KW-1185">Reference proteome</keyword>
<dbReference type="Proteomes" id="UP001152622">
    <property type="component" value="Chromosome 4"/>
</dbReference>
<gene>
    <name evidence="1" type="ORF">SKAU_G00138400</name>
</gene>
<comment type="caution">
    <text evidence="1">The sequence shown here is derived from an EMBL/GenBank/DDBJ whole genome shotgun (WGS) entry which is preliminary data.</text>
</comment>
<evidence type="ECO:0000313" key="2">
    <source>
        <dbReference type="Proteomes" id="UP001152622"/>
    </source>
</evidence>
<proteinExistence type="predicted"/>
<dbReference type="AlphaFoldDB" id="A0A9Q1FS77"/>